<organism evidence="2 3">
    <name type="scientific">Trifolium medium</name>
    <dbReference type="NCBI Taxonomy" id="97028"/>
    <lineage>
        <taxon>Eukaryota</taxon>
        <taxon>Viridiplantae</taxon>
        <taxon>Streptophyta</taxon>
        <taxon>Embryophyta</taxon>
        <taxon>Tracheophyta</taxon>
        <taxon>Spermatophyta</taxon>
        <taxon>Magnoliopsida</taxon>
        <taxon>eudicotyledons</taxon>
        <taxon>Gunneridae</taxon>
        <taxon>Pentapetalae</taxon>
        <taxon>rosids</taxon>
        <taxon>fabids</taxon>
        <taxon>Fabales</taxon>
        <taxon>Fabaceae</taxon>
        <taxon>Papilionoideae</taxon>
        <taxon>50 kb inversion clade</taxon>
        <taxon>NPAAA clade</taxon>
        <taxon>Hologalegina</taxon>
        <taxon>IRL clade</taxon>
        <taxon>Trifolieae</taxon>
        <taxon>Trifolium</taxon>
    </lineage>
</organism>
<reference evidence="2 3" key="1">
    <citation type="journal article" date="2018" name="Front. Plant Sci.">
        <title>Red Clover (Trifolium pratense) and Zigzag Clover (T. medium) - A Picture of Genomic Similarities and Differences.</title>
        <authorList>
            <person name="Dluhosova J."/>
            <person name="Istvanek J."/>
            <person name="Nedelnik J."/>
            <person name="Repkova J."/>
        </authorList>
    </citation>
    <scope>NUCLEOTIDE SEQUENCE [LARGE SCALE GENOMIC DNA]</scope>
    <source>
        <strain evidence="3">cv. 10/8</strain>
        <tissue evidence="2">Leaf</tissue>
    </source>
</reference>
<protein>
    <submittedName>
        <fullName evidence="2">Uncharacterized protein</fullName>
    </submittedName>
</protein>
<evidence type="ECO:0000256" key="1">
    <source>
        <dbReference type="SAM" id="MobiDB-lite"/>
    </source>
</evidence>
<accession>A0A392UIA5</accession>
<keyword evidence="3" id="KW-1185">Reference proteome</keyword>
<dbReference type="EMBL" id="LXQA010835406">
    <property type="protein sequence ID" value="MCI73291.1"/>
    <property type="molecule type" value="Genomic_DNA"/>
</dbReference>
<proteinExistence type="predicted"/>
<feature type="compositionally biased region" description="Polar residues" evidence="1">
    <location>
        <begin position="25"/>
        <end position="49"/>
    </location>
</feature>
<feature type="non-terminal residue" evidence="2">
    <location>
        <position position="1"/>
    </location>
</feature>
<evidence type="ECO:0000313" key="2">
    <source>
        <dbReference type="EMBL" id="MCI73291.1"/>
    </source>
</evidence>
<sequence>SRETEQLAESSEPLARPTERIHPNLSVSLSGIGNPGQTVSSALSHSTSP</sequence>
<dbReference type="AlphaFoldDB" id="A0A392UIA5"/>
<dbReference type="Proteomes" id="UP000265520">
    <property type="component" value="Unassembled WGS sequence"/>
</dbReference>
<comment type="caution">
    <text evidence="2">The sequence shown here is derived from an EMBL/GenBank/DDBJ whole genome shotgun (WGS) entry which is preliminary data.</text>
</comment>
<evidence type="ECO:0000313" key="3">
    <source>
        <dbReference type="Proteomes" id="UP000265520"/>
    </source>
</evidence>
<name>A0A392UIA5_9FABA</name>
<feature type="region of interest" description="Disordered" evidence="1">
    <location>
        <begin position="1"/>
        <end position="49"/>
    </location>
</feature>